<accession>A0A5N7MIC5</accession>
<evidence type="ECO:0000313" key="1">
    <source>
        <dbReference type="EMBL" id="MPR26470.1"/>
    </source>
</evidence>
<gene>
    <name evidence="1" type="ORF">FS320_14890</name>
</gene>
<proteinExistence type="predicted"/>
<comment type="caution">
    <text evidence="1">The sequence shown here is derived from an EMBL/GenBank/DDBJ whole genome shotgun (WGS) entry which is preliminary data.</text>
</comment>
<dbReference type="Proteomes" id="UP000403266">
    <property type="component" value="Unassembled WGS sequence"/>
</dbReference>
<sequence length="64" mass="7543">MIKKVGGGQYFDDLEWVFTTHRQRFQVTSCMARLGGEIDGDELSGFRIEDGHESLVFYWWRRNA</sequence>
<organism evidence="1 2">
    <name type="scientific">Microvirga tunisiensis</name>
    <dbReference type="NCBI Taxonomy" id="2108360"/>
    <lineage>
        <taxon>Bacteria</taxon>
        <taxon>Pseudomonadati</taxon>
        <taxon>Pseudomonadota</taxon>
        <taxon>Alphaproteobacteria</taxon>
        <taxon>Hyphomicrobiales</taxon>
        <taxon>Methylobacteriaceae</taxon>
        <taxon>Microvirga</taxon>
    </lineage>
</organism>
<reference evidence="1 2" key="1">
    <citation type="journal article" date="2019" name="Syst. Appl. Microbiol.">
        <title>Microvirga tunisiensis sp. nov., a root nodule symbiotic bacterium isolated from Lupinus micranthus and L. luteus grown in Northern Tunisia.</title>
        <authorList>
            <person name="Msaddak A."/>
            <person name="Rejili M."/>
            <person name="Duran D."/>
            <person name="Mars M."/>
            <person name="Palacios J.M."/>
            <person name="Ruiz-Argueso T."/>
            <person name="Rey L."/>
            <person name="Imperial J."/>
        </authorList>
    </citation>
    <scope>NUCLEOTIDE SEQUENCE [LARGE SCALE GENOMIC DNA]</scope>
    <source>
        <strain evidence="1 2">Lmie10</strain>
    </source>
</reference>
<dbReference type="EMBL" id="VOSK01000050">
    <property type="protein sequence ID" value="MPR26470.1"/>
    <property type="molecule type" value="Genomic_DNA"/>
</dbReference>
<name>A0A5N7MIC5_9HYPH</name>
<keyword evidence="2" id="KW-1185">Reference proteome</keyword>
<dbReference type="RefSeq" id="WP_152712644.1">
    <property type="nucleotide sequence ID" value="NZ_VOSJ01000049.1"/>
</dbReference>
<protein>
    <submittedName>
        <fullName evidence="1">Uncharacterized protein</fullName>
    </submittedName>
</protein>
<dbReference type="AlphaFoldDB" id="A0A5N7MIC5"/>
<evidence type="ECO:0000313" key="2">
    <source>
        <dbReference type="Proteomes" id="UP000403266"/>
    </source>
</evidence>